<accession>A0AAD7RGI4</accession>
<reference evidence="1" key="1">
    <citation type="journal article" date="2023" name="Science">
        <title>Genome structures resolve the early diversification of teleost fishes.</title>
        <authorList>
            <person name="Parey E."/>
            <person name="Louis A."/>
            <person name="Montfort J."/>
            <person name="Bouchez O."/>
            <person name="Roques C."/>
            <person name="Iampietro C."/>
            <person name="Lluch J."/>
            <person name="Castinel A."/>
            <person name="Donnadieu C."/>
            <person name="Desvignes T."/>
            <person name="Floi Bucao C."/>
            <person name="Jouanno E."/>
            <person name="Wen M."/>
            <person name="Mejri S."/>
            <person name="Dirks R."/>
            <person name="Jansen H."/>
            <person name="Henkel C."/>
            <person name="Chen W.J."/>
            <person name="Zahm M."/>
            <person name="Cabau C."/>
            <person name="Klopp C."/>
            <person name="Thompson A.W."/>
            <person name="Robinson-Rechavi M."/>
            <person name="Braasch I."/>
            <person name="Lecointre G."/>
            <person name="Bobe J."/>
            <person name="Postlethwait J.H."/>
            <person name="Berthelot C."/>
            <person name="Roest Crollius H."/>
            <person name="Guiguen Y."/>
        </authorList>
    </citation>
    <scope>NUCLEOTIDE SEQUENCE</scope>
    <source>
        <strain evidence="1">NC1722</strain>
    </source>
</reference>
<evidence type="ECO:0000313" key="1">
    <source>
        <dbReference type="EMBL" id="KAJ8383754.1"/>
    </source>
</evidence>
<dbReference type="AlphaFoldDB" id="A0AAD7RGI4"/>
<evidence type="ECO:0000313" key="2">
    <source>
        <dbReference type="Proteomes" id="UP001221898"/>
    </source>
</evidence>
<protein>
    <submittedName>
        <fullName evidence="1">Uncharacterized protein</fullName>
    </submittedName>
</protein>
<name>A0AAD7RGI4_9TELE</name>
<sequence length="68" mass="7700">MLISVLPSHRGTAAFQTTFPSWIMHVMASDPCVLMKPSSQVNDTELPSRKWSPNRWPLMGMPGSWHSF</sequence>
<organism evidence="1 2">
    <name type="scientific">Aldrovandia affinis</name>
    <dbReference type="NCBI Taxonomy" id="143900"/>
    <lineage>
        <taxon>Eukaryota</taxon>
        <taxon>Metazoa</taxon>
        <taxon>Chordata</taxon>
        <taxon>Craniata</taxon>
        <taxon>Vertebrata</taxon>
        <taxon>Euteleostomi</taxon>
        <taxon>Actinopterygii</taxon>
        <taxon>Neopterygii</taxon>
        <taxon>Teleostei</taxon>
        <taxon>Notacanthiformes</taxon>
        <taxon>Halosauridae</taxon>
        <taxon>Aldrovandia</taxon>
    </lineage>
</organism>
<keyword evidence="2" id="KW-1185">Reference proteome</keyword>
<comment type="caution">
    <text evidence="1">The sequence shown here is derived from an EMBL/GenBank/DDBJ whole genome shotgun (WGS) entry which is preliminary data.</text>
</comment>
<proteinExistence type="predicted"/>
<dbReference type="Proteomes" id="UP001221898">
    <property type="component" value="Unassembled WGS sequence"/>
</dbReference>
<gene>
    <name evidence="1" type="ORF">AAFF_G00215130</name>
</gene>
<dbReference type="EMBL" id="JAINUG010000286">
    <property type="protein sequence ID" value="KAJ8383754.1"/>
    <property type="molecule type" value="Genomic_DNA"/>
</dbReference>